<dbReference type="Proteomes" id="UP000007303">
    <property type="component" value="Unassembled WGS sequence"/>
</dbReference>
<feature type="repeat" description="WD" evidence="1">
    <location>
        <begin position="250"/>
        <end position="282"/>
    </location>
</feature>
<dbReference type="PROSITE" id="PS50294">
    <property type="entry name" value="WD_REPEATS_REGION"/>
    <property type="match status" value="2"/>
</dbReference>
<evidence type="ECO:0000313" key="2">
    <source>
        <dbReference type="Ensembl" id="ENSTNIP00000001102.1"/>
    </source>
</evidence>
<dbReference type="Ensembl" id="ENSTNIT00000001783.1">
    <property type="protein sequence ID" value="ENSTNIP00000001102.1"/>
    <property type="gene ID" value="ENSTNIG00000000576.1"/>
</dbReference>
<dbReference type="InterPro" id="IPR015943">
    <property type="entry name" value="WD40/YVTN_repeat-like_dom_sf"/>
</dbReference>
<dbReference type="PANTHER" id="PTHR44791:SF1">
    <property type="entry name" value="TELOMERASE PROTEIN COMPONENT 1"/>
    <property type="match status" value="1"/>
</dbReference>
<reference evidence="2" key="2">
    <citation type="submission" date="2025-08" db="UniProtKB">
        <authorList>
            <consortium name="Ensembl"/>
        </authorList>
    </citation>
    <scope>IDENTIFICATION</scope>
</reference>
<reference evidence="3" key="1">
    <citation type="journal article" date="2004" name="Nature">
        <title>Genome duplication in the teleost fish Tetraodon nigroviridis reveals the early vertebrate proto-karyotype.</title>
        <authorList>
            <person name="Jaillon O."/>
            <person name="Aury J.-M."/>
            <person name="Brunet F."/>
            <person name="Petit J.-L."/>
            <person name="Stange-Thomann N."/>
            <person name="Mauceli E."/>
            <person name="Bouneau L."/>
            <person name="Fischer C."/>
            <person name="Ozouf-Costaz C."/>
            <person name="Bernot A."/>
            <person name="Nicaud S."/>
            <person name="Jaffe D."/>
            <person name="Fisher S."/>
            <person name="Lutfalla G."/>
            <person name="Dossat C."/>
            <person name="Segurens B."/>
            <person name="Dasilva C."/>
            <person name="Salanoubat M."/>
            <person name="Levy M."/>
            <person name="Boudet N."/>
            <person name="Castellano S."/>
            <person name="Anthouard V."/>
            <person name="Jubin C."/>
            <person name="Castelli V."/>
            <person name="Katinka M."/>
            <person name="Vacherie B."/>
            <person name="Biemont C."/>
            <person name="Skalli Z."/>
            <person name="Cattolico L."/>
            <person name="Poulain J."/>
            <person name="De Berardinis V."/>
            <person name="Cruaud C."/>
            <person name="Duprat S."/>
            <person name="Brottier P."/>
            <person name="Coutanceau J.-P."/>
            <person name="Gouzy J."/>
            <person name="Parra G."/>
            <person name="Lardier G."/>
            <person name="Chapple C."/>
            <person name="McKernan K.J."/>
            <person name="McEwan P."/>
            <person name="Bosak S."/>
            <person name="Kellis M."/>
            <person name="Volff J.-N."/>
            <person name="Guigo R."/>
            <person name="Zody M.C."/>
            <person name="Mesirov J."/>
            <person name="Lindblad-Toh K."/>
            <person name="Birren B."/>
            <person name="Nusbaum C."/>
            <person name="Kahn D."/>
            <person name="Robinson-Rechavi M."/>
            <person name="Laudet V."/>
            <person name="Schachter V."/>
            <person name="Quetier F."/>
            <person name="Saurin W."/>
            <person name="Scarpelli C."/>
            <person name="Wincker P."/>
            <person name="Lander E.S."/>
            <person name="Weissenbach J."/>
            <person name="Roest Crollius H."/>
        </authorList>
    </citation>
    <scope>NUCLEOTIDE SEQUENCE [LARGE SCALE GENOMIC DNA]</scope>
</reference>
<feature type="repeat" description="WD" evidence="1">
    <location>
        <begin position="167"/>
        <end position="208"/>
    </location>
</feature>
<proteinExistence type="predicted"/>
<dbReference type="GO" id="GO:0003720">
    <property type="term" value="F:telomerase activity"/>
    <property type="evidence" value="ECO:0007669"/>
    <property type="project" value="TreeGrafter"/>
</dbReference>
<keyword evidence="3" id="KW-1185">Reference proteome</keyword>
<dbReference type="HOGENOM" id="CLU_855185_0_0_1"/>
<dbReference type="GeneTree" id="ENSGT00940000169565"/>
<dbReference type="GO" id="GO:0000722">
    <property type="term" value="P:telomere maintenance via recombination"/>
    <property type="evidence" value="ECO:0007669"/>
    <property type="project" value="TreeGrafter"/>
</dbReference>
<organism evidence="2 3">
    <name type="scientific">Tetraodon nigroviridis</name>
    <name type="common">Spotted green pufferfish</name>
    <name type="synonym">Chelonodon nigroviridis</name>
    <dbReference type="NCBI Taxonomy" id="99883"/>
    <lineage>
        <taxon>Eukaryota</taxon>
        <taxon>Metazoa</taxon>
        <taxon>Chordata</taxon>
        <taxon>Craniata</taxon>
        <taxon>Vertebrata</taxon>
        <taxon>Euteleostomi</taxon>
        <taxon>Actinopterygii</taxon>
        <taxon>Neopterygii</taxon>
        <taxon>Teleostei</taxon>
        <taxon>Neoteleostei</taxon>
        <taxon>Acanthomorphata</taxon>
        <taxon>Eupercaria</taxon>
        <taxon>Tetraodontiformes</taxon>
        <taxon>Tetradontoidea</taxon>
        <taxon>Tetraodontidae</taxon>
        <taxon>Tetraodon</taxon>
    </lineage>
</organism>
<dbReference type="PANTHER" id="PTHR44791">
    <property type="entry name" value="TELOMERASE PROTEIN COMPONENT 1 TEP1"/>
    <property type="match status" value="1"/>
</dbReference>
<dbReference type="InterPro" id="IPR001680">
    <property type="entry name" value="WD40_rpt"/>
</dbReference>
<dbReference type="Pfam" id="PF00400">
    <property type="entry name" value="WD40"/>
    <property type="match status" value="5"/>
</dbReference>
<reference evidence="2" key="3">
    <citation type="submission" date="2025-09" db="UniProtKB">
        <authorList>
            <consortium name="Ensembl"/>
        </authorList>
    </citation>
    <scope>IDENTIFICATION</scope>
</reference>
<protein>
    <submittedName>
        <fullName evidence="2">Uncharacterized protein</fullName>
    </submittedName>
</protein>
<dbReference type="InterPro" id="IPR036322">
    <property type="entry name" value="WD40_repeat_dom_sf"/>
</dbReference>
<dbReference type="Gene3D" id="2.130.10.10">
    <property type="entry name" value="YVTN repeat-like/Quinoprotein amine dehydrogenase"/>
    <property type="match status" value="2"/>
</dbReference>
<accession>H3BYN6</accession>
<sequence>MMFFAVIPVCSSAAALEDCRNFLRRHSLLLSSWPNLFIQQALNEPPDTSAHTWAQGLVAKGRAHIMKCLNSNNRQDCQHTSELVSTFSAQPTCLGLSKDGQLTVVGTGHGMLHLINTQSRVRVKSLVSGSDGVSSCVFLKDGHLATTSFDGHIETWDIGNGCRTALIEAHTNAITASAVTADMKHMATVSLDSMLKVWSATKGNEVAAWHSPGPLNCVSFHPEDHLLAAGCWNGHIIMWNWLQNKSDVSLCGHKSSVRSLSFSSSSMMCSGSVSGEIRVWSVPNVTCVGCFRAHSGATEVLTFLDEGRMLLSAGSDHTVSPGTDL</sequence>
<dbReference type="PROSITE" id="PS50082">
    <property type="entry name" value="WD_REPEATS_2"/>
    <property type="match status" value="2"/>
</dbReference>
<dbReference type="InParanoid" id="H3BYN6"/>
<dbReference type="SUPFAM" id="SSF50978">
    <property type="entry name" value="WD40 repeat-like"/>
    <property type="match status" value="1"/>
</dbReference>
<dbReference type="InterPro" id="IPR052652">
    <property type="entry name" value="Telomerase_Complex_Comp"/>
</dbReference>
<dbReference type="SMART" id="SM00320">
    <property type="entry name" value="WD40"/>
    <property type="match status" value="6"/>
</dbReference>
<evidence type="ECO:0000256" key="1">
    <source>
        <dbReference type="PROSITE-ProRule" id="PRU00221"/>
    </source>
</evidence>
<dbReference type="AlphaFoldDB" id="H3BYN6"/>
<name>H3BYN6_TETNG</name>
<dbReference type="STRING" id="99883.ENSTNIP00000001102"/>
<dbReference type="GO" id="GO:0070034">
    <property type="term" value="F:telomerase RNA binding"/>
    <property type="evidence" value="ECO:0007669"/>
    <property type="project" value="TreeGrafter"/>
</dbReference>
<keyword evidence="1" id="KW-0853">WD repeat</keyword>
<evidence type="ECO:0000313" key="3">
    <source>
        <dbReference type="Proteomes" id="UP000007303"/>
    </source>
</evidence>
<dbReference type="GO" id="GO:0005697">
    <property type="term" value="C:telomerase holoenzyme complex"/>
    <property type="evidence" value="ECO:0007669"/>
    <property type="project" value="TreeGrafter"/>
</dbReference>